<dbReference type="EMBL" id="FOIM01000031">
    <property type="protein sequence ID" value="SEU10723.1"/>
    <property type="molecule type" value="Genomic_DNA"/>
</dbReference>
<dbReference type="InterPro" id="IPR000281">
    <property type="entry name" value="HTH_RpiR"/>
</dbReference>
<dbReference type="GeneID" id="93280779"/>
<dbReference type="GO" id="GO:0003700">
    <property type="term" value="F:DNA-binding transcription factor activity"/>
    <property type="evidence" value="ECO:0007669"/>
    <property type="project" value="InterPro"/>
</dbReference>
<dbReference type="Proteomes" id="UP000198508">
    <property type="component" value="Unassembled WGS sequence"/>
</dbReference>
<keyword evidence="3" id="KW-0804">Transcription</keyword>
<dbReference type="GO" id="GO:1901135">
    <property type="term" value="P:carbohydrate derivative metabolic process"/>
    <property type="evidence" value="ECO:0007669"/>
    <property type="project" value="InterPro"/>
</dbReference>
<accession>A0A1I0JK59</accession>
<dbReference type="InterPro" id="IPR046348">
    <property type="entry name" value="SIS_dom_sf"/>
</dbReference>
<feature type="domain" description="HTH rpiR-type" evidence="4">
    <location>
        <begin position="2"/>
        <end position="78"/>
    </location>
</feature>
<name>A0A1I0JK59_9FIRM</name>
<dbReference type="PROSITE" id="PS51464">
    <property type="entry name" value="SIS"/>
    <property type="match status" value="1"/>
</dbReference>
<evidence type="ECO:0000313" key="6">
    <source>
        <dbReference type="EMBL" id="SEU10723.1"/>
    </source>
</evidence>
<keyword evidence="2" id="KW-0238">DNA-binding</keyword>
<dbReference type="PANTHER" id="PTHR30514:SF1">
    <property type="entry name" value="HTH-TYPE TRANSCRIPTIONAL REGULATOR HEXR-RELATED"/>
    <property type="match status" value="1"/>
</dbReference>
<evidence type="ECO:0000256" key="2">
    <source>
        <dbReference type="ARBA" id="ARBA00023125"/>
    </source>
</evidence>
<protein>
    <submittedName>
        <fullName evidence="6">Transcriptional regulator, RpiR family</fullName>
    </submittedName>
</protein>
<dbReference type="STRING" id="460384.SAMN05216313_13148"/>
<dbReference type="GO" id="GO:0097367">
    <property type="term" value="F:carbohydrate derivative binding"/>
    <property type="evidence" value="ECO:0007669"/>
    <property type="project" value="InterPro"/>
</dbReference>
<dbReference type="Gene3D" id="3.40.50.10490">
    <property type="entry name" value="Glucose-6-phosphate isomerase like protein, domain 1"/>
    <property type="match status" value="1"/>
</dbReference>
<dbReference type="InterPro" id="IPR001347">
    <property type="entry name" value="SIS_dom"/>
</dbReference>
<organism evidence="6 7">
    <name type="scientific">Enterocloster lavalensis</name>
    <dbReference type="NCBI Taxonomy" id="460384"/>
    <lineage>
        <taxon>Bacteria</taxon>
        <taxon>Bacillati</taxon>
        <taxon>Bacillota</taxon>
        <taxon>Clostridia</taxon>
        <taxon>Lachnospirales</taxon>
        <taxon>Lachnospiraceae</taxon>
        <taxon>Enterocloster</taxon>
    </lineage>
</organism>
<dbReference type="Pfam" id="PF01380">
    <property type="entry name" value="SIS"/>
    <property type="match status" value="1"/>
</dbReference>
<dbReference type="CDD" id="cd05013">
    <property type="entry name" value="SIS_RpiR"/>
    <property type="match status" value="1"/>
</dbReference>
<evidence type="ECO:0000259" key="4">
    <source>
        <dbReference type="PROSITE" id="PS51071"/>
    </source>
</evidence>
<dbReference type="SUPFAM" id="SSF46689">
    <property type="entry name" value="Homeodomain-like"/>
    <property type="match status" value="1"/>
</dbReference>
<dbReference type="SUPFAM" id="SSF53697">
    <property type="entry name" value="SIS domain"/>
    <property type="match status" value="1"/>
</dbReference>
<dbReference type="Pfam" id="PF01418">
    <property type="entry name" value="HTH_6"/>
    <property type="match status" value="1"/>
</dbReference>
<keyword evidence="7" id="KW-1185">Reference proteome</keyword>
<dbReference type="InterPro" id="IPR035472">
    <property type="entry name" value="RpiR-like_SIS"/>
</dbReference>
<evidence type="ECO:0000256" key="3">
    <source>
        <dbReference type="ARBA" id="ARBA00023163"/>
    </source>
</evidence>
<evidence type="ECO:0000256" key="1">
    <source>
        <dbReference type="ARBA" id="ARBA00023015"/>
    </source>
</evidence>
<dbReference type="PROSITE" id="PS51071">
    <property type="entry name" value="HTH_RPIR"/>
    <property type="match status" value="1"/>
</dbReference>
<dbReference type="InterPro" id="IPR047640">
    <property type="entry name" value="RpiR-like"/>
</dbReference>
<sequence>MKNVLVRLEEYLPRASEAERGAIKWLMQSPESAVDLSIQQLAGRTFTSASTIIRLCRKLGFDGYKEFHKALLYELAVRREASDEQTREIDRADTLEAIAQKVTYRNILSLENTNKLLNMEVLSTCLELIDAADNLIFFGMGASLLIARDACLKFVRVNKSCYFGDDWHMQLLHAKNSTERDVVIAISYSGVTMETIKCAEIAKKNGTPVIAITRFEPSKLVKLADYSLYVATIELFSRMGAMSSRIAQSNIIDILYSAYVNKNYDTCVPKIIRTHFSKKTDGAGDIEP</sequence>
<keyword evidence="1" id="KW-0805">Transcription regulation</keyword>
<dbReference type="GO" id="GO:0003677">
    <property type="term" value="F:DNA binding"/>
    <property type="evidence" value="ECO:0007669"/>
    <property type="project" value="UniProtKB-KW"/>
</dbReference>
<evidence type="ECO:0000259" key="5">
    <source>
        <dbReference type="PROSITE" id="PS51464"/>
    </source>
</evidence>
<reference evidence="7" key="1">
    <citation type="submission" date="2016-10" db="EMBL/GenBank/DDBJ databases">
        <authorList>
            <person name="Varghese N."/>
            <person name="Submissions S."/>
        </authorList>
    </citation>
    <scope>NUCLEOTIDE SEQUENCE [LARGE SCALE GENOMIC DNA]</scope>
    <source>
        <strain evidence="7">NLAE-zl-G277</strain>
    </source>
</reference>
<dbReference type="RefSeq" id="WP_007715065.1">
    <property type="nucleotide sequence ID" value="NZ_CABJCG010000003.1"/>
</dbReference>
<feature type="domain" description="SIS" evidence="5">
    <location>
        <begin position="125"/>
        <end position="265"/>
    </location>
</feature>
<dbReference type="AlphaFoldDB" id="A0A1I0JK59"/>
<dbReference type="Gene3D" id="1.10.10.10">
    <property type="entry name" value="Winged helix-like DNA-binding domain superfamily/Winged helix DNA-binding domain"/>
    <property type="match status" value="1"/>
</dbReference>
<gene>
    <name evidence="6" type="ORF">SAMN05216313_13148</name>
</gene>
<dbReference type="InterPro" id="IPR009057">
    <property type="entry name" value="Homeodomain-like_sf"/>
</dbReference>
<proteinExistence type="predicted"/>
<evidence type="ECO:0000313" key="7">
    <source>
        <dbReference type="Proteomes" id="UP000198508"/>
    </source>
</evidence>
<dbReference type="InterPro" id="IPR036388">
    <property type="entry name" value="WH-like_DNA-bd_sf"/>
</dbReference>
<dbReference type="PANTHER" id="PTHR30514">
    <property type="entry name" value="GLUCOKINASE"/>
    <property type="match status" value="1"/>
</dbReference>